<dbReference type="PANTHER" id="PTHR11002">
    <property type="entry name" value="CARBONIC ANHYDRASE"/>
    <property type="match status" value="1"/>
</dbReference>
<evidence type="ECO:0000256" key="7">
    <source>
        <dbReference type="ARBA" id="ARBA00048348"/>
    </source>
</evidence>
<evidence type="ECO:0000256" key="4">
    <source>
        <dbReference type="ARBA" id="ARBA00022723"/>
    </source>
</evidence>
<dbReference type="InterPro" id="IPR001765">
    <property type="entry name" value="Carbonic_anhydrase"/>
</dbReference>
<evidence type="ECO:0000256" key="5">
    <source>
        <dbReference type="ARBA" id="ARBA00022833"/>
    </source>
</evidence>
<organism evidence="9 10">
    <name type="scientific">Vogesella amnigena</name>
    <dbReference type="NCBI Taxonomy" id="1507449"/>
    <lineage>
        <taxon>Bacteria</taxon>
        <taxon>Pseudomonadati</taxon>
        <taxon>Pseudomonadota</taxon>
        <taxon>Betaproteobacteria</taxon>
        <taxon>Neisseriales</taxon>
        <taxon>Chromobacteriaceae</taxon>
        <taxon>Vogesella</taxon>
    </lineage>
</organism>
<evidence type="ECO:0000256" key="3">
    <source>
        <dbReference type="ARBA" id="ARBA00012925"/>
    </source>
</evidence>
<dbReference type="Proteomes" id="UP001595636">
    <property type="component" value="Unassembled WGS sequence"/>
</dbReference>
<dbReference type="RefSeq" id="WP_390276222.1">
    <property type="nucleotide sequence ID" value="NZ_JBHRYH010000002.1"/>
</dbReference>
<protein>
    <recommendedName>
        <fullName evidence="3 8">Carbonic anhydrase</fullName>
        <ecNumber evidence="3 8">4.2.1.1</ecNumber>
    </recommendedName>
    <alternativeName>
        <fullName evidence="8">Carbonate dehydratase</fullName>
    </alternativeName>
</protein>
<sequence>MEKLIEGIHQFQSGVFGQQRALFQRLSEGQAPEAMFITCSDSRVVPSLMTQSGPGDLFMLRNAGNLVPPYGPLHGAESAAIEYAVMVLGVKDIIVCGHTHCGAMKAVLAPDSLARLPATRHWLTYAEATRQLMESHYQALPDAKRLETCVEENVLVQIENLRTHPAVLAGLSRGTLKLHAWVYDIASGDVLVFDAAAGQFVPIAELS</sequence>
<accession>A0ABV7TR83</accession>
<dbReference type="EMBL" id="JBHRYH010000002">
    <property type="protein sequence ID" value="MFC3624830.1"/>
    <property type="molecule type" value="Genomic_DNA"/>
</dbReference>
<evidence type="ECO:0000256" key="8">
    <source>
        <dbReference type="RuleBase" id="RU003956"/>
    </source>
</evidence>
<proteinExistence type="inferred from homology"/>
<comment type="catalytic activity">
    <reaction evidence="7 8">
        <text>hydrogencarbonate + H(+) = CO2 + H2O</text>
        <dbReference type="Rhea" id="RHEA:10748"/>
        <dbReference type="ChEBI" id="CHEBI:15377"/>
        <dbReference type="ChEBI" id="CHEBI:15378"/>
        <dbReference type="ChEBI" id="CHEBI:16526"/>
        <dbReference type="ChEBI" id="CHEBI:17544"/>
        <dbReference type="EC" id="4.2.1.1"/>
    </reaction>
</comment>
<gene>
    <name evidence="9" type="ORF">ACFOKJ_01535</name>
</gene>
<dbReference type="PANTHER" id="PTHR11002:SF76">
    <property type="entry name" value="CARBONIC ANHYDRASE"/>
    <property type="match status" value="1"/>
</dbReference>
<keyword evidence="6 8" id="KW-0456">Lyase</keyword>
<keyword evidence="4" id="KW-0479">Metal-binding</keyword>
<dbReference type="EC" id="4.2.1.1" evidence="3 8"/>
<evidence type="ECO:0000256" key="6">
    <source>
        <dbReference type="ARBA" id="ARBA00023239"/>
    </source>
</evidence>
<dbReference type="InterPro" id="IPR015892">
    <property type="entry name" value="Carbonic_anhydrase_CS"/>
</dbReference>
<dbReference type="Gene3D" id="3.40.1050.10">
    <property type="entry name" value="Carbonic anhydrase"/>
    <property type="match status" value="1"/>
</dbReference>
<comment type="cofactor">
    <cofactor evidence="1">
        <name>Zn(2+)</name>
        <dbReference type="ChEBI" id="CHEBI:29105"/>
    </cofactor>
</comment>
<dbReference type="Pfam" id="PF00484">
    <property type="entry name" value="Pro_CA"/>
    <property type="match status" value="1"/>
</dbReference>
<evidence type="ECO:0000256" key="2">
    <source>
        <dbReference type="ARBA" id="ARBA00006217"/>
    </source>
</evidence>
<reference evidence="10" key="1">
    <citation type="journal article" date="2019" name="Int. J. Syst. Evol. Microbiol.">
        <title>The Global Catalogue of Microorganisms (GCM) 10K type strain sequencing project: providing services to taxonomists for standard genome sequencing and annotation.</title>
        <authorList>
            <consortium name="The Broad Institute Genomics Platform"/>
            <consortium name="The Broad Institute Genome Sequencing Center for Infectious Disease"/>
            <person name="Wu L."/>
            <person name="Ma J."/>
        </authorList>
    </citation>
    <scope>NUCLEOTIDE SEQUENCE [LARGE SCALE GENOMIC DNA]</scope>
    <source>
        <strain evidence="10">KCTC 42195</strain>
    </source>
</reference>
<keyword evidence="5 8" id="KW-0862">Zinc</keyword>
<dbReference type="PROSITE" id="PS00705">
    <property type="entry name" value="PROK_CO2_ANHYDRASE_2"/>
    <property type="match status" value="1"/>
</dbReference>
<dbReference type="InterPro" id="IPR045066">
    <property type="entry name" value="Beta_CA_cladeB"/>
</dbReference>
<evidence type="ECO:0000256" key="1">
    <source>
        <dbReference type="ARBA" id="ARBA00001947"/>
    </source>
</evidence>
<comment type="similarity">
    <text evidence="2 8">Belongs to the beta-class carbonic anhydrase family.</text>
</comment>
<dbReference type="SMART" id="SM00947">
    <property type="entry name" value="Pro_CA"/>
    <property type="match status" value="1"/>
</dbReference>
<dbReference type="CDD" id="cd00884">
    <property type="entry name" value="beta_CA_cladeB"/>
    <property type="match status" value="1"/>
</dbReference>
<name>A0ABV7TR83_9NEIS</name>
<dbReference type="InterPro" id="IPR036874">
    <property type="entry name" value="Carbonic_anhydrase_sf"/>
</dbReference>
<evidence type="ECO:0000313" key="9">
    <source>
        <dbReference type="EMBL" id="MFC3624830.1"/>
    </source>
</evidence>
<comment type="function">
    <text evidence="8">Reversible hydration of carbon dioxide.</text>
</comment>
<dbReference type="SUPFAM" id="SSF53056">
    <property type="entry name" value="beta-carbonic anhydrase, cab"/>
    <property type="match status" value="1"/>
</dbReference>
<comment type="caution">
    <text evidence="9">The sequence shown here is derived from an EMBL/GenBank/DDBJ whole genome shotgun (WGS) entry which is preliminary data.</text>
</comment>
<dbReference type="PROSITE" id="PS00704">
    <property type="entry name" value="PROK_CO2_ANHYDRASE_1"/>
    <property type="match status" value="1"/>
</dbReference>
<evidence type="ECO:0000313" key="10">
    <source>
        <dbReference type="Proteomes" id="UP001595636"/>
    </source>
</evidence>
<keyword evidence="10" id="KW-1185">Reference proteome</keyword>